<evidence type="ECO:0000256" key="5">
    <source>
        <dbReference type="ARBA" id="ARBA00022842"/>
    </source>
</evidence>
<evidence type="ECO:0000313" key="7">
    <source>
        <dbReference type="EMBL" id="MBA9082803.1"/>
    </source>
</evidence>
<dbReference type="Pfam" id="PF03372">
    <property type="entry name" value="Exo_endo_phos"/>
    <property type="match status" value="1"/>
</dbReference>
<proteinExistence type="inferred from homology"/>
<dbReference type="EMBL" id="JACJIR010000002">
    <property type="protein sequence ID" value="MBA9082803.1"/>
    <property type="molecule type" value="Genomic_DNA"/>
</dbReference>
<dbReference type="PANTHER" id="PTHR43250:SF2">
    <property type="entry name" value="EXODEOXYRIBONUCLEASE III"/>
    <property type="match status" value="1"/>
</dbReference>
<keyword evidence="8" id="KW-1185">Reference proteome</keyword>
<evidence type="ECO:0000313" key="8">
    <source>
        <dbReference type="Proteomes" id="UP000548119"/>
    </source>
</evidence>
<keyword evidence="4 7" id="KW-0378">Hydrolase</keyword>
<evidence type="ECO:0000259" key="6">
    <source>
        <dbReference type="Pfam" id="PF03372"/>
    </source>
</evidence>
<dbReference type="CDD" id="cd09086">
    <property type="entry name" value="ExoIII-like_AP-endo"/>
    <property type="match status" value="1"/>
</dbReference>
<organism evidence="7 8">
    <name type="scientific">Bartonella chomelii</name>
    <dbReference type="NCBI Taxonomy" id="236402"/>
    <lineage>
        <taxon>Bacteria</taxon>
        <taxon>Pseudomonadati</taxon>
        <taxon>Pseudomonadota</taxon>
        <taxon>Alphaproteobacteria</taxon>
        <taxon>Hyphomicrobiales</taxon>
        <taxon>Bartonellaceae</taxon>
        <taxon>Bartonella</taxon>
    </lineage>
</organism>
<name>A0ABR6E3G5_9HYPH</name>
<comment type="caution">
    <text evidence="7">The sequence shown here is derived from an EMBL/GenBank/DDBJ whole genome shotgun (WGS) entry which is preliminary data.</text>
</comment>
<dbReference type="NCBIfam" id="TIGR00633">
    <property type="entry name" value="xth"/>
    <property type="match status" value="1"/>
</dbReference>
<keyword evidence="3" id="KW-0479">Metal-binding</keyword>
<comment type="cofactor">
    <cofactor evidence="1">
        <name>Mg(2+)</name>
        <dbReference type="ChEBI" id="CHEBI:18420"/>
    </cofactor>
</comment>
<dbReference type="InterPro" id="IPR004808">
    <property type="entry name" value="AP_endonuc_1"/>
</dbReference>
<evidence type="ECO:0000256" key="1">
    <source>
        <dbReference type="ARBA" id="ARBA00001946"/>
    </source>
</evidence>
<reference evidence="7 8" key="1">
    <citation type="submission" date="2020-08" db="EMBL/GenBank/DDBJ databases">
        <title>Genomic Encyclopedia of Type Strains, Phase IV (KMG-IV): sequencing the most valuable type-strain genomes for metagenomic binning, comparative biology and taxonomic classification.</title>
        <authorList>
            <person name="Goeker M."/>
        </authorList>
    </citation>
    <scope>NUCLEOTIDE SEQUENCE [LARGE SCALE GENOMIC DNA]</scope>
    <source>
        <strain evidence="7 8">DSM 21431</strain>
    </source>
</reference>
<dbReference type="EC" id="3.1.11.2" evidence="7"/>
<dbReference type="Proteomes" id="UP000548119">
    <property type="component" value="Unassembled WGS sequence"/>
</dbReference>
<protein>
    <submittedName>
        <fullName evidence="7">Exodeoxyribonuclease-3</fullName>
        <ecNumber evidence="7">3.1.11.2</ecNumber>
    </submittedName>
</protein>
<feature type="domain" description="Endonuclease/exonuclease/phosphatase" evidence="6">
    <location>
        <begin position="7"/>
        <end position="259"/>
    </location>
</feature>
<dbReference type="PROSITE" id="PS51435">
    <property type="entry name" value="AP_NUCLEASE_F1_4"/>
    <property type="match status" value="1"/>
</dbReference>
<dbReference type="InterPro" id="IPR005135">
    <property type="entry name" value="Endo/exonuclease/phosphatase"/>
</dbReference>
<dbReference type="PROSITE" id="PS00726">
    <property type="entry name" value="AP_NUCLEASE_F1_1"/>
    <property type="match status" value="1"/>
</dbReference>
<comment type="similarity">
    <text evidence="2">Belongs to the DNA repair enzymes AP/ExoA family.</text>
</comment>
<dbReference type="InterPro" id="IPR020847">
    <property type="entry name" value="AP_endonuclease_F1_BS"/>
</dbReference>
<evidence type="ECO:0000256" key="3">
    <source>
        <dbReference type="ARBA" id="ARBA00022723"/>
    </source>
</evidence>
<dbReference type="InterPro" id="IPR037493">
    <property type="entry name" value="ExoIII-like"/>
</dbReference>
<dbReference type="SUPFAM" id="SSF56219">
    <property type="entry name" value="DNase I-like"/>
    <property type="match status" value="1"/>
</dbReference>
<gene>
    <name evidence="7" type="ORF">GGR10_000644</name>
</gene>
<dbReference type="InterPro" id="IPR036691">
    <property type="entry name" value="Endo/exonu/phosph_ase_sf"/>
</dbReference>
<dbReference type="PANTHER" id="PTHR43250">
    <property type="entry name" value="EXODEOXYRIBONUCLEASE III"/>
    <property type="match status" value="1"/>
</dbReference>
<keyword evidence="5" id="KW-0460">Magnesium</keyword>
<sequence>MMFFRIATWNINSIRLRLAQVLQYLDFFAPDILCLQETKCPDHLFPREPFQAAGYEHIALSGQKSYHGVAVVSRLPLLDVEKRFFCQKEECRYLSVVVQPCGRTIRIHNFYVPAGGDEPDISVNEKFRHKLDFLEEMSSIRADQGDGLSSLLLGDLNIAPLEDDVWSHKKLLNVVSHTPVETERLQALCREGGWIDLMRIKFPVPAKLYTWWSYRARDFALSDRGRRLDHIWSSPDLAPFMDDLSIFRAARGEPQPSDHVPVQTVFDFSREV</sequence>
<dbReference type="Gene3D" id="3.60.10.10">
    <property type="entry name" value="Endonuclease/exonuclease/phosphatase"/>
    <property type="match status" value="1"/>
</dbReference>
<dbReference type="GO" id="GO:0008311">
    <property type="term" value="F:double-stranded DNA 3'-5' DNA exonuclease activity"/>
    <property type="evidence" value="ECO:0007669"/>
    <property type="project" value="UniProtKB-EC"/>
</dbReference>
<accession>A0ABR6E3G5</accession>
<evidence type="ECO:0000256" key="2">
    <source>
        <dbReference type="ARBA" id="ARBA00007092"/>
    </source>
</evidence>
<evidence type="ECO:0000256" key="4">
    <source>
        <dbReference type="ARBA" id="ARBA00022801"/>
    </source>
</evidence>